<dbReference type="InterPro" id="IPR015422">
    <property type="entry name" value="PyrdxlP-dep_Trfase_small"/>
</dbReference>
<proteinExistence type="predicted"/>
<sequence>MLQDRLSDIRRQFAAFNYANENGDLPIYFDGPGGSQVPDCVTQAMMDYLRHGNSNMGSYHHAGVQTMSMNQQARTQAAIWLGADADEIVFGQNATSLMFMISRVVAATWQAGDNVVVSSLDHYSQVSAWQLAAMERGVEVRMIPLNANHDDIDYQAAESMIDERTRLVAVGLASNLIGTIIDIKQLSKTVQSVGAWLSIDAVHAAVHMPIDVKALGADLLFASAYKIGGPHLGMMFARREILQALTPYKVAPATNKPPMSYEQGTQSFESQAGFIAMMRYWASLSGADELTPDSKANSYDLVSAYEQQQSQYILDKFGQRPFLKLYGKPSAEGRTPTFAFNIIKDGSIQSGTALSRFLGKQNIALGYGNFYAQALAEALSPTGSVLRMGCLHYTTFDEIDRLFAAIDMGVDQAYR</sequence>
<dbReference type="PANTHER" id="PTHR43586">
    <property type="entry name" value="CYSTEINE DESULFURASE"/>
    <property type="match status" value="1"/>
</dbReference>
<feature type="domain" description="Aminotransferase class V" evidence="2">
    <location>
        <begin position="27"/>
        <end position="402"/>
    </location>
</feature>
<dbReference type="InterPro" id="IPR015424">
    <property type="entry name" value="PyrdxlP-dep_Trfase"/>
</dbReference>
<accession>A0A1S9ZJC8</accession>
<dbReference type="AlphaFoldDB" id="A0A1S9ZJC8"/>
<dbReference type="EMBL" id="MUXT01000008">
    <property type="protein sequence ID" value="OOR83453.1"/>
    <property type="molecule type" value="Genomic_DNA"/>
</dbReference>
<protein>
    <recommendedName>
        <fullName evidence="2">Aminotransferase class V domain-containing protein</fullName>
    </recommendedName>
</protein>
<dbReference type="SUPFAM" id="SSF53383">
    <property type="entry name" value="PLP-dependent transferases"/>
    <property type="match status" value="1"/>
</dbReference>
<comment type="caution">
    <text evidence="3">The sequence shown here is derived from an EMBL/GenBank/DDBJ whole genome shotgun (WGS) entry which is preliminary data.</text>
</comment>
<evidence type="ECO:0000313" key="3">
    <source>
        <dbReference type="EMBL" id="OOR83453.1"/>
    </source>
</evidence>
<gene>
    <name evidence="3" type="ORF">B0180_07855</name>
</gene>
<name>A0A1S9ZJC8_9GAMM</name>
<evidence type="ECO:0000259" key="2">
    <source>
        <dbReference type="Pfam" id="PF00266"/>
    </source>
</evidence>
<evidence type="ECO:0000313" key="4">
    <source>
        <dbReference type="Proteomes" id="UP000190322"/>
    </source>
</evidence>
<dbReference type="InterPro" id="IPR015421">
    <property type="entry name" value="PyrdxlP-dep_Trfase_major"/>
</dbReference>
<organism evidence="3 4">
    <name type="scientific">Moraxella canis</name>
    <dbReference type="NCBI Taxonomy" id="90239"/>
    <lineage>
        <taxon>Bacteria</taxon>
        <taxon>Pseudomonadati</taxon>
        <taxon>Pseudomonadota</taxon>
        <taxon>Gammaproteobacteria</taxon>
        <taxon>Moraxellales</taxon>
        <taxon>Moraxellaceae</taxon>
        <taxon>Moraxella</taxon>
    </lineage>
</organism>
<dbReference type="PANTHER" id="PTHR43586:SF21">
    <property type="entry name" value="PYRIDOXAL PHOSPHATE (PLP)-DEPENDENT ASPARTATE AMINOTRANSFERASE SUPERFAMILY"/>
    <property type="match status" value="1"/>
</dbReference>
<dbReference type="Gene3D" id="3.40.640.10">
    <property type="entry name" value="Type I PLP-dependent aspartate aminotransferase-like (Major domain)"/>
    <property type="match status" value="1"/>
</dbReference>
<dbReference type="RefSeq" id="WP_078256417.1">
    <property type="nucleotide sequence ID" value="NZ_MUXT01000008.1"/>
</dbReference>
<dbReference type="Gene3D" id="3.90.1150.10">
    <property type="entry name" value="Aspartate Aminotransferase, domain 1"/>
    <property type="match status" value="1"/>
</dbReference>
<dbReference type="InterPro" id="IPR000192">
    <property type="entry name" value="Aminotrans_V_dom"/>
</dbReference>
<evidence type="ECO:0000256" key="1">
    <source>
        <dbReference type="ARBA" id="ARBA00022898"/>
    </source>
</evidence>
<dbReference type="Pfam" id="PF00266">
    <property type="entry name" value="Aminotran_5"/>
    <property type="match status" value="1"/>
</dbReference>
<dbReference type="Proteomes" id="UP000190322">
    <property type="component" value="Unassembled WGS sequence"/>
</dbReference>
<reference evidence="3 4" key="1">
    <citation type="submission" date="2017-02" db="EMBL/GenBank/DDBJ databases">
        <title>Draft genome sequence of Moraxella canis CCUG 8415A type strain.</title>
        <authorList>
            <person name="Engstrom-Jakobsson H."/>
            <person name="Salva-Serra F."/>
            <person name="Thorell K."/>
            <person name="Gonzales-Siles L."/>
            <person name="Karlsson R."/>
            <person name="Boulund F."/>
            <person name="Engstrand L."/>
            <person name="Moore E."/>
        </authorList>
    </citation>
    <scope>NUCLEOTIDE SEQUENCE [LARGE SCALE GENOMIC DNA]</scope>
    <source>
        <strain evidence="3 4">CCUG 8415A</strain>
    </source>
</reference>
<keyword evidence="1" id="KW-0663">Pyridoxal phosphate</keyword>